<keyword evidence="4" id="KW-0010">Activator</keyword>
<accession>A0AAW1S191</accession>
<comment type="caution">
    <text evidence="11">The sequence shown here is derived from an EMBL/GenBank/DDBJ whole genome shotgun (WGS) entry which is preliminary data.</text>
</comment>
<feature type="modified residue" description="4-aspartylphosphate" evidence="7">
    <location>
        <position position="71"/>
    </location>
</feature>
<keyword evidence="1 7" id="KW-0597">Phosphoprotein</keyword>
<evidence type="ECO:0000256" key="1">
    <source>
        <dbReference type="ARBA" id="ARBA00022553"/>
    </source>
</evidence>
<dbReference type="SMART" id="SM00448">
    <property type="entry name" value="REC"/>
    <property type="match status" value="1"/>
</dbReference>
<dbReference type="PANTHER" id="PTHR43874:SF7">
    <property type="entry name" value="TWO-COMPONENT RESPONSE REGULATOR ARR10"/>
    <property type="match status" value="1"/>
</dbReference>
<keyword evidence="2" id="KW-0902">Two-component regulatory system</keyword>
<dbReference type="InterPro" id="IPR009057">
    <property type="entry name" value="Homeodomain-like_sf"/>
</dbReference>
<dbReference type="InterPro" id="IPR011006">
    <property type="entry name" value="CheY-like_superfamily"/>
</dbReference>
<evidence type="ECO:0000256" key="8">
    <source>
        <dbReference type="SAM" id="MobiDB-lite"/>
    </source>
</evidence>
<dbReference type="PROSITE" id="PS51294">
    <property type="entry name" value="HTH_MYB"/>
    <property type="match status" value="1"/>
</dbReference>
<dbReference type="NCBIfam" id="TIGR01557">
    <property type="entry name" value="myb_SHAQKYF"/>
    <property type="match status" value="1"/>
</dbReference>
<dbReference type="GO" id="GO:0009736">
    <property type="term" value="P:cytokinin-activated signaling pathway"/>
    <property type="evidence" value="ECO:0007669"/>
    <property type="project" value="InterPro"/>
</dbReference>
<dbReference type="SUPFAM" id="SSF52172">
    <property type="entry name" value="CheY-like"/>
    <property type="match status" value="1"/>
</dbReference>
<dbReference type="AlphaFoldDB" id="A0AAW1S191"/>
<dbReference type="EMBL" id="JALJOU010000016">
    <property type="protein sequence ID" value="KAK9839443.1"/>
    <property type="molecule type" value="Genomic_DNA"/>
</dbReference>
<name>A0AAW1S191_9CHLO</name>
<dbReference type="PANTHER" id="PTHR43874">
    <property type="entry name" value="TWO-COMPONENT RESPONSE REGULATOR"/>
    <property type="match status" value="1"/>
</dbReference>
<reference evidence="11 12" key="1">
    <citation type="journal article" date="2024" name="Nat. Commun.">
        <title>Phylogenomics reveals the evolutionary origins of lichenization in chlorophyte algae.</title>
        <authorList>
            <person name="Puginier C."/>
            <person name="Libourel C."/>
            <person name="Otte J."/>
            <person name="Skaloud P."/>
            <person name="Haon M."/>
            <person name="Grisel S."/>
            <person name="Petersen M."/>
            <person name="Berrin J.G."/>
            <person name="Delaux P.M."/>
            <person name="Dal Grande F."/>
            <person name="Keller J."/>
        </authorList>
    </citation>
    <scope>NUCLEOTIDE SEQUENCE [LARGE SCALE GENOMIC DNA]</scope>
    <source>
        <strain evidence="11 12">SAG 245.80</strain>
    </source>
</reference>
<evidence type="ECO:0000313" key="12">
    <source>
        <dbReference type="Proteomes" id="UP001445335"/>
    </source>
</evidence>
<feature type="compositionally biased region" description="Basic and acidic residues" evidence="8">
    <location>
        <begin position="139"/>
        <end position="160"/>
    </location>
</feature>
<dbReference type="PROSITE" id="PS50110">
    <property type="entry name" value="RESPONSE_REGULATORY"/>
    <property type="match status" value="1"/>
</dbReference>
<feature type="domain" description="HTH myb-type" evidence="10">
    <location>
        <begin position="160"/>
        <end position="219"/>
    </location>
</feature>
<evidence type="ECO:0000259" key="10">
    <source>
        <dbReference type="PROSITE" id="PS51294"/>
    </source>
</evidence>
<evidence type="ECO:0000256" key="7">
    <source>
        <dbReference type="PROSITE-ProRule" id="PRU00169"/>
    </source>
</evidence>
<keyword evidence="6" id="KW-0539">Nucleus</keyword>
<dbReference type="CDD" id="cd17584">
    <property type="entry name" value="REC_typeB_ARR-like"/>
    <property type="match status" value="1"/>
</dbReference>
<dbReference type="InterPro" id="IPR006447">
    <property type="entry name" value="Myb_dom_plants"/>
</dbReference>
<evidence type="ECO:0000256" key="5">
    <source>
        <dbReference type="ARBA" id="ARBA00023163"/>
    </source>
</evidence>
<dbReference type="Gene3D" id="3.40.50.2300">
    <property type="match status" value="1"/>
</dbReference>
<keyword evidence="5" id="KW-0804">Transcription</keyword>
<dbReference type="GO" id="GO:0000160">
    <property type="term" value="P:phosphorelay signal transduction system"/>
    <property type="evidence" value="ECO:0007669"/>
    <property type="project" value="UniProtKB-KW"/>
</dbReference>
<gene>
    <name evidence="11" type="ORF">WJX81_002452</name>
</gene>
<protein>
    <submittedName>
        <fullName evidence="11">Uncharacterized protein</fullName>
    </submittedName>
</protein>
<dbReference type="GO" id="GO:0003677">
    <property type="term" value="F:DNA binding"/>
    <property type="evidence" value="ECO:0007669"/>
    <property type="project" value="InterPro"/>
</dbReference>
<keyword evidence="12" id="KW-1185">Reference proteome</keyword>
<dbReference type="Pfam" id="PF00249">
    <property type="entry name" value="Myb_DNA-binding"/>
    <property type="match status" value="1"/>
</dbReference>
<evidence type="ECO:0000256" key="3">
    <source>
        <dbReference type="ARBA" id="ARBA00023015"/>
    </source>
</evidence>
<dbReference type="Gene3D" id="1.10.10.60">
    <property type="entry name" value="Homeodomain-like"/>
    <property type="match status" value="1"/>
</dbReference>
<dbReference type="InterPro" id="IPR001789">
    <property type="entry name" value="Sig_transdc_resp-reg_receiver"/>
</dbReference>
<dbReference type="InterPro" id="IPR045279">
    <property type="entry name" value="ARR-like"/>
</dbReference>
<dbReference type="InterPro" id="IPR001005">
    <property type="entry name" value="SANT/Myb"/>
</dbReference>
<keyword evidence="3" id="KW-0805">Transcription regulation</keyword>
<dbReference type="InterPro" id="IPR017930">
    <property type="entry name" value="Myb_dom"/>
</dbReference>
<evidence type="ECO:0000256" key="6">
    <source>
        <dbReference type="ARBA" id="ARBA00023242"/>
    </source>
</evidence>
<evidence type="ECO:0000256" key="2">
    <source>
        <dbReference type="ARBA" id="ARBA00023012"/>
    </source>
</evidence>
<feature type="region of interest" description="Disordered" evidence="8">
    <location>
        <begin position="121"/>
        <end position="167"/>
    </location>
</feature>
<proteinExistence type="predicted"/>
<evidence type="ECO:0000256" key="4">
    <source>
        <dbReference type="ARBA" id="ARBA00023159"/>
    </source>
</evidence>
<evidence type="ECO:0000313" key="11">
    <source>
        <dbReference type="EMBL" id="KAK9839443.1"/>
    </source>
</evidence>
<dbReference type="Pfam" id="PF00072">
    <property type="entry name" value="Response_reg"/>
    <property type="match status" value="1"/>
</dbReference>
<organism evidence="11 12">
    <name type="scientific">Elliptochloris bilobata</name>
    <dbReference type="NCBI Taxonomy" id="381761"/>
    <lineage>
        <taxon>Eukaryota</taxon>
        <taxon>Viridiplantae</taxon>
        <taxon>Chlorophyta</taxon>
        <taxon>core chlorophytes</taxon>
        <taxon>Trebouxiophyceae</taxon>
        <taxon>Trebouxiophyceae incertae sedis</taxon>
        <taxon>Elliptochloris clade</taxon>
        <taxon>Elliptochloris</taxon>
    </lineage>
</organism>
<evidence type="ECO:0000259" key="9">
    <source>
        <dbReference type="PROSITE" id="PS50110"/>
    </source>
</evidence>
<feature type="domain" description="Response regulatory" evidence="9">
    <location>
        <begin position="20"/>
        <end position="135"/>
    </location>
</feature>
<dbReference type="SUPFAM" id="SSF46689">
    <property type="entry name" value="Homeodomain-like"/>
    <property type="match status" value="1"/>
</dbReference>
<sequence length="483" mass="50399">MAGLVLKESNWDDKFPAGLRVLVVDDDPLCLKVVEHMLKRCKYAVTTCPNGLAALDKLRDRSDHFDLVLSDVYMPDMDGFKLLEHIGLELGLPVIMMSSNGEENVVLQGVTHGAVDFLIKPGSGHSQDVRETSDEEVNDDKRGGSEKKRKERRDSDDGATQKKPRVVWSAEMHQQFVEAVERLGVDKAVPKRILDAMNVVGLTRENVASHLQKYRQGLAKIQGMDGAGRGGRGGSRCSAYPAMMGCVGGVGNIAMNPGLAAQLSTPVGQREYLNSQLQQLQMNGMNGVPPGLAVLGLPPNAMGGSADYLGGLGGGMQVGLGGLPGGAVGLPPGSAALPAMGSGVPGMLGGGLGAAPQYGAVPLSVGRGGLGDATDAIMMYGHPQRYPAAAPMQVRARELGHFGADADVGDLLQFPQQALLPLGQGHQPDLVPGLAGVQLGGQAVGHHALGTANTLNGGALHGHSGVEVKSEGMDAMLEMFLRE</sequence>
<dbReference type="Proteomes" id="UP001445335">
    <property type="component" value="Unassembled WGS sequence"/>
</dbReference>
<dbReference type="FunFam" id="1.10.10.60:FF:000007">
    <property type="entry name" value="Two-component response regulator"/>
    <property type="match status" value="1"/>
</dbReference>